<accession>H1FTY9</accession>
<dbReference type="STRING" id="929558.SMGD1_2773"/>
<organism evidence="2 3">
    <name type="scientific">Sulfurimonas gotlandica (strain DSM 19862 / JCM 16533 / GD1)</name>
    <dbReference type="NCBI Taxonomy" id="929558"/>
    <lineage>
        <taxon>Bacteria</taxon>
        <taxon>Pseudomonadati</taxon>
        <taxon>Campylobacterota</taxon>
        <taxon>Epsilonproteobacteria</taxon>
        <taxon>Campylobacterales</taxon>
        <taxon>Sulfurimonadaceae</taxon>
        <taxon>Sulfurimonas</taxon>
    </lineage>
</organism>
<sequence>MELKYVGPKPIISHTGIEFDNNKEDKYVYLNIVVQLLKALDHDYFEDRTYNYQAQTQRLSPDELYNELKKQCPNIKALMEQENHNIEEEIEHNLQRAEENSVLNEENREVLQSNINIMHDYLVQRSINKTIYYCAIDALAELLKKDHIDHVITPMFQTFSHVLHSVQGSLKKQKSPIDTSLDVFEKNGKLLVKLQVINTKKGGSFLS</sequence>
<dbReference type="PATRIC" id="fig|929558.5.peg.2763"/>
<dbReference type="AlphaFoldDB" id="B6BJP8"/>
<evidence type="ECO:0000256" key="1">
    <source>
        <dbReference type="SAM" id="Coils"/>
    </source>
</evidence>
<dbReference type="EMBL" id="AFRZ01000001">
    <property type="protein sequence ID" value="EHP31295.1"/>
    <property type="molecule type" value="Genomic_DNA"/>
</dbReference>
<evidence type="ECO:0000313" key="3">
    <source>
        <dbReference type="Proteomes" id="UP000006431"/>
    </source>
</evidence>
<protein>
    <submittedName>
        <fullName evidence="2">Uncharacterized protein</fullName>
    </submittedName>
</protein>
<gene>
    <name evidence="2" type="ORF">SMGD1_2773</name>
</gene>
<keyword evidence="1" id="KW-0175">Coiled coil</keyword>
<dbReference type="Proteomes" id="UP000006431">
    <property type="component" value="Unassembled WGS sequence"/>
</dbReference>
<evidence type="ECO:0000313" key="2">
    <source>
        <dbReference type="EMBL" id="EHP31295.1"/>
    </source>
</evidence>
<dbReference type="RefSeq" id="WP_008337576.1">
    <property type="nucleotide sequence ID" value="NZ_AFRZ01000001.1"/>
</dbReference>
<name>B6BJP8_SULGG</name>
<comment type="caution">
    <text evidence="2">The sequence shown here is derived from an EMBL/GenBank/DDBJ whole genome shotgun (WGS) entry which is preliminary data.</text>
</comment>
<proteinExistence type="predicted"/>
<accession>B6BJP8</accession>
<dbReference type="HOGENOM" id="CLU_1387788_0_0_7"/>
<feature type="coiled-coil region" evidence="1">
    <location>
        <begin position="76"/>
        <end position="114"/>
    </location>
</feature>
<dbReference type="OrthoDB" id="5347405at2"/>
<dbReference type="eggNOG" id="ENOG50319ZU">
    <property type="taxonomic scope" value="Bacteria"/>
</dbReference>
<reference evidence="2 3" key="1">
    <citation type="journal article" date="2012" name="Proc. Natl. Acad. Sci. U.S.A.">
        <title>Genome and physiology of a model Epsilonproteobacterium responsible for sulfide detoxification in marine oxygen depletion zones.</title>
        <authorList>
            <person name="Grote J."/>
            <person name="Schott T."/>
            <person name="Bruckner C.G."/>
            <person name="Glockner F.O."/>
            <person name="Jost G."/>
            <person name="Teeling H."/>
            <person name="Labrenz M."/>
            <person name="Jurgens K."/>
        </authorList>
    </citation>
    <scope>NUCLEOTIDE SEQUENCE [LARGE SCALE GENOMIC DNA]</scope>
    <source>
        <strain evidence="2 3">GD1</strain>
    </source>
</reference>
<keyword evidence="3" id="KW-1185">Reference proteome</keyword>